<evidence type="ECO:0000313" key="2">
    <source>
        <dbReference type="Proteomes" id="UP000198793"/>
    </source>
</evidence>
<keyword evidence="2" id="KW-1185">Reference proteome</keyword>
<proteinExistence type="predicted"/>
<dbReference type="EMBL" id="FNIT01000001">
    <property type="protein sequence ID" value="SDN66851.1"/>
    <property type="molecule type" value="Genomic_DNA"/>
</dbReference>
<gene>
    <name evidence="1" type="ORF">SAMN05192530_101666</name>
</gene>
<dbReference type="RefSeq" id="WP_090668741.1">
    <property type="nucleotide sequence ID" value="NZ_FNIT01000001.1"/>
</dbReference>
<protein>
    <recommendedName>
        <fullName evidence="3">Zinc-or iron-chelating domain-containing protein</fullName>
    </recommendedName>
</protein>
<accession>A0A1H0DA54</accession>
<evidence type="ECO:0000313" key="1">
    <source>
        <dbReference type="EMBL" id="SDN66851.1"/>
    </source>
</evidence>
<organism evidence="1 2">
    <name type="scientific">Aureimonas jatrophae</name>
    <dbReference type="NCBI Taxonomy" id="1166073"/>
    <lineage>
        <taxon>Bacteria</taxon>
        <taxon>Pseudomonadati</taxon>
        <taxon>Pseudomonadota</taxon>
        <taxon>Alphaproteobacteria</taxon>
        <taxon>Hyphomicrobiales</taxon>
        <taxon>Aurantimonadaceae</taxon>
        <taxon>Aureimonas</taxon>
    </lineage>
</organism>
<dbReference type="Proteomes" id="UP000198793">
    <property type="component" value="Unassembled WGS sequence"/>
</dbReference>
<dbReference type="AlphaFoldDB" id="A0A1H0DA54"/>
<sequence length="101" mass="11231">MIPAPSPAAPFDCQLCGACCSTSREWPRFSLESDEEIERIPEPLRDVGAMRCEGERCLALSGRVGEATRCTIYALRPLVCRDCEPGDPECLEARQRFDLPI</sequence>
<dbReference type="InterPro" id="IPR005358">
    <property type="entry name" value="Puta_zinc/iron-chelating_dom"/>
</dbReference>
<name>A0A1H0DA54_9HYPH</name>
<dbReference type="STRING" id="1166073.SAMN05192530_101666"/>
<dbReference type="Pfam" id="PF03692">
    <property type="entry name" value="CxxCxxCC"/>
    <property type="match status" value="1"/>
</dbReference>
<dbReference type="OrthoDB" id="196483at2"/>
<evidence type="ECO:0008006" key="3">
    <source>
        <dbReference type="Google" id="ProtNLM"/>
    </source>
</evidence>
<reference evidence="1 2" key="1">
    <citation type="submission" date="2016-10" db="EMBL/GenBank/DDBJ databases">
        <authorList>
            <person name="de Groot N.N."/>
        </authorList>
    </citation>
    <scope>NUCLEOTIDE SEQUENCE [LARGE SCALE GENOMIC DNA]</scope>
    <source>
        <strain evidence="2">L7-484,KACC 16230,DSM 25025</strain>
    </source>
</reference>